<dbReference type="SUPFAM" id="SSF50630">
    <property type="entry name" value="Acid proteases"/>
    <property type="match status" value="1"/>
</dbReference>
<dbReference type="EMBL" id="JAAKZG010000013">
    <property type="protein sequence ID" value="NGN44070.1"/>
    <property type="molecule type" value="Genomic_DNA"/>
</dbReference>
<keyword evidence="2" id="KW-1185">Reference proteome</keyword>
<organism evidence="1 2">
    <name type="scientific">Mesorhizobium zhangyense</name>
    <dbReference type="NCBI Taxonomy" id="1776730"/>
    <lineage>
        <taxon>Bacteria</taxon>
        <taxon>Pseudomonadati</taxon>
        <taxon>Pseudomonadota</taxon>
        <taxon>Alphaproteobacteria</taxon>
        <taxon>Hyphomicrobiales</taxon>
        <taxon>Phyllobacteriaceae</taxon>
        <taxon>Mesorhizobium</taxon>
    </lineage>
</organism>
<dbReference type="Proteomes" id="UP000481252">
    <property type="component" value="Unassembled WGS sequence"/>
</dbReference>
<dbReference type="InterPro" id="IPR021109">
    <property type="entry name" value="Peptidase_aspartic_dom_sf"/>
</dbReference>
<dbReference type="Pfam" id="PF13975">
    <property type="entry name" value="gag-asp_proteas"/>
    <property type="match status" value="1"/>
</dbReference>
<dbReference type="AlphaFoldDB" id="A0A7C9VGB9"/>
<keyword evidence="1" id="KW-0378">Hydrolase</keyword>
<evidence type="ECO:0000313" key="1">
    <source>
        <dbReference type="EMBL" id="NGN44070.1"/>
    </source>
</evidence>
<dbReference type="Gene3D" id="2.40.70.10">
    <property type="entry name" value="Acid Proteases"/>
    <property type="match status" value="1"/>
</dbReference>
<reference evidence="1 2" key="1">
    <citation type="submission" date="2020-02" db="EMBL/GenBank/DDBJ databases">
        <title>Genome sequence of the type strain CGMCC 1.15528 of Mesorhizobium zhangyense.</title>
        <authorList>
            <person name="Gao J."/>
            <person name="Sun J."/>
        </authorList>
    </citation>
    <scope>NUCLEOTIDE SEQUENCE [LARGE SCALE GENOMIC DNA]</scope>
    <source>
        <strain evidence="1 2">CGMCC 1.15528</strain>
    </source>
</reference>
<dbReference type="InterPro" id="IPR011969">
    <property type="entry name" value="Clan_AA_Asp_peptidase_C"/>
</dbReference>
<dbReference type="CDD" id="cd05483">
    <property type="entry name" value="retropepsin_like_bacteria"/>
    <property type="match status" value="1"/>
</dbReference>
<proteinExistence type="predicted"/>
<comment type="caution">
    <text evidence="1">The sequence shown here is derived from an EMBL/GenBank/DDBJ whole genome shotgun (WGS) entry which is preliminary data.</text>
</comment>
<accession>A0A7C9VGB9</accession>
<protein>
    <submittedName>
        <fullName evidence="1">TIGR02281 family clan AA aspartic protease</fullName>
        <ecNumber evidence="1">3.4.23.-</ecNumber>
    </submittedName>
</protein>
<evidence type="ECO:0000313" key="2">
    <source>
        <dbReference type="Proteomes" id="UP000481252"/>
    </source>
</evidence>
<keyword evidence="1" id="KW-0645">Protease</keyword>
<dbReference type="InterPro" id="IPR034122">
    <property type="entry name" value="Retropepsin-like_bacterial"/>
</dbReference>
<dbReference type="EC" id="3.4.23.-" evidence="1"/>
<sequence>MLRQVIIFSVCAVAAASLPGLYQSHRETILGVLKPERATVSQPVVAVTPSKPQAPAFADDLSGRKVRLTADQRGHFSADFRLNGRMVTGMIDTGATAVAINRSTARRIGISLQQSDFSQQVDTANGRTAAAVVIIDRLEIGRISVDKVPALVLEDKALNGTLIGMSFLSRLGKYQVENGSLLLVQ</sequence>
<dbReference type="RefSeq" id="WP_165120474.1">
    <property type="nucleotide sequence ID" value="NZ_JAAKZG010000013.1"/>
</dbReference>
<dbReference type="NCBIfam" id="TIGR02281">
    <property type="entry name" value="clan_AA_DTGA"/>
    <property type="match status" value="1"/>
</dbReference>
<name>A0A7C9VGB9_9HYPH</name>
<gene>
    <name evidence="1" type="ORF">G6N74_23670</name>
</gene>
<dbReference type="GO" id="GO:0008233">
    <property type="term" value="F:peptidase activity"/>
    <property type="evidence" value="ECO:0007669"/>
    <property type="project" value="UniProtKB-KW"/>
</dbReference>
<dbReference type="GO" id="GO:0006508">
    <property type="term" value="P:proteolysis"/>
    <property type="evidence" value="ECO:0007669"/>
    <property type="project" value="UniProtKB-KW"/>
</dbReference>